<evidence type="ECO:0000313" key="2">
    <source>
        <dbReference type="Proteomes" id="UP001604336"/>
    </source>
</evidence>
<organism evidence="1 2">
    <name type="scientific">Abeliophyllum distichum</name>
    <dbReference type="NCBI Taxonomy" id="126358"/>
    <lineage>
        <taxon>Eukaryota</taxon>
        <taxon>Viridiplantae</taxon>
        <taxon>Streptophyta</taxon>
        <taxon>Embryophyta</taxon>
        <taxon>Tracheophyta</taxon>
        <taxon>Spermatophyta</taxon>
        <taxon>Magnoliopsida</taxon>
        <taxon>eudicotyledons</taxon>
        <taxon>Gunneridae</taxon>
        <taxon>Pentapetalae</taxon>
        <taxon>asterids</taxon>
        <taxon>lamiids</taxon>
        <taxon>Lamiales</taxon>
        <taxon>Oleaceae</taxon>
        <taxon>Forsythieae</taxon>
        <taxon>Abeliophyllum</taxon>
    </lineage>
</organism>
<dbReference type="AlphaFoldDB" id="A0ABD1PUJ9"/>
<comment type="caution">
    <text evidence="1">The sequence shown here is derived from an EMBL/GenBank/DDBJ whole genome shotgun (WGS) entry which is preliminary data.</text>
</comment>
<dbReference type="Proteomes" id="UP001604336">
    <property type="component" value="Unassembled WGS sequence"/>
</dbReference>
<dbReference type="PANTHER" id="PTHR34659">
    <property type="entry name" value="BNAA05G11610D PROTEIN"/>
    <property type="match status" value="1"/>
</dbReference>
<protein>
    <submittedName>
        <fullName evidence="1">Uncharacterized protein</fullName>
    </submittedName>
</protein>
<sequence>MDFEGITWAGNIYQKFEAMCLEVEEVMVQDTVKYVENQVQKAGVSVKKFYSEVMQDLIPSSCVKVAADDLSMYPYSHTDINKKLKPCLSENWGEVRNKATEDKVIDDMDTWKISPISGLEDLNHLSPLSSGFSVHNACSEDYSAKGKKLGVYKRRPIGIKRISEKNQLPQISDPMTPASANKNILSDTRASTDLVSLERCDSGVTVNMSTRVSDPPIEFTASNTILSVDPVRQKEEDAQCISSCHDLPSESIGTSINGGTGHQLGSIIHSHSCNAESGGEEVMMSDEDNIDMELIDDVELIEPGVDIIEQVAMSKLEETCVLVEGNELHVVPQGTGKHKSYKKKIREAFSSKLRSSKKQEYGQCIPQSGHLGGTGSTDMVIPALTSDFENTKLPAHDFSESDWEFL</sequence>
<reference evidence="2" key="1">
    <citation type="submission" date="2024-07" db="EMBL/GenBank/DDBJ databases">
        <title>Two chromosome-level genome assemblies of Korean endemic species Abeliophyllum distichum and Forsythia ovata (Oleaceae).</title>
        <authorList>
            <person name="Jang H."/>
        </authorList>
    </citation>
    <scope>NUCLEOTIDE SEQUENCE [LARGE SCALE GENOMIC DNA]</scope>
</reference>
<accession>A0ABD1PUJ9</accession>
<dbReference type="InterPro" id="IPR053273">
    <property type="entry name" value="CST_Regulator"/>
</dbReference>
<proteinExistence type="predicted"/>
<dbReference type="EMBL" id="JBFOLK010000013">
    <property type="protein sequence ID" value="KAL2466644.1"/>
    <property type="molecule type" value="Genomic_DNA"/>
</dbReference>
<name>A0ABD1PUJ9_9LAMI</name>
<evidence type="ECO:0000313" key="1">
    <source>
        <dbReference type="EMBL" id="KAL2466644.1"/>
    </source>
</evidence>
<keyword evidence="2" id="KW-1185">Reference proteome</keyword>
<gene>
    <name evidence="1" type="ORF">Adt_42495</name>
</gene>
<dbReference type="PANTHER" id="PTHR34659:SF1">
    <property type="entry name" value="PROTEIN EGT2"/>
    <property type="match status" value="1"/>
</dbReference>